<reference evidence="1 2" key="1">
    <citation type="submission" date="2019-04" db="EMBL/GenBank/DDBJ databases">
        <title>Complete genome sequence of Agrobacterium tumefaciens CFBP7129.</title>
        <authorList>
            <person name="Haryono M."/>
            <person name="Lin Y.-C."/>
            <person name="Lai E.-M."/>
            <person name="Kuo C.-H."/>
        </authorList>
    </citation>
    <scope>NUCLEOTIDE SEQUENCE [LARGE SCALE GENOMIC DNA]</scope>
    <source>
        <strain evidence="1 2">CFBP7129</strain>
    </source>
</reference>
<sequence>MEKFALMHRRGFIRAALTGVAVAVAGDGIASQATGRPTAGSSAKLLVFDSRFPAARLFAAHMTDRVGETRAIQGDVTDVWNGSIRISIAKGPVLIGGVTTPASLFCLEQLVSRYRMTLDLRTDFNSPSRHDLAAIESAFTGRNQRSMLAQSRHHLTDGQALVAWVLRPTAAAQNSMSST</sequence>
<dbReference type="InterPro" id="IPR006311">
    <property type="entry name" value="TAT_signal"/>
</dbReference>
<dbReference type="EMBL" id="CP039923">
    <property type="protein sequence ID" value="QCL96774.1"/>
    <property type="molecule type" value="Genomic_DNA"/>
</dbReference>
<protein>
    <submittedName>
        <fullName evidence="1">Uncharacterized protein</fullName>
    </submittedName>
</protein>
<dbReference type="Proteomes" id="UP000298649">
    <property type="component" value="Chromosome linear"/>
</dbReference>
<proteinExistence type="predicted"/>
<evidence type="ECO:0000313" key="1">
    <source>
        <dbReference type="EMBL" id="QCL96774.1"/>
    </source>
</evidence>
<gene>
    <name evidence="1" type="ORF">CFBP7129_21640</name>
</gene>
<dbReference type="RefSeq" id="WP_137005348.1">
    <property type="nucleotide sequence ID" value="NZ_CP039923.1"/>
</dbReference>
<name>A0A4D7Z0Y6_AGRTU</name>
<dbReference type="AlphaFoldDB" id="A0A4D7Z0Y6"/>
<organism evidence="1 2">
    <name type="scientific">Agrobacterium tumefaciens</name>
    <dbReference type="NCBI Taxonomy" id="358"/>
    <lineage>
        <taxon>Bacteria</taxon>
        <taxon>Pseudomonadati</taxon>
        <taxon>Pseudomonadota</taxon>
        <taxon>Alphaproteobacteria</taxon>
        <taxon>Hyphomicrobiales</taxon>
        <taxon>Rhizobiaceae</taxon>
        <taxon>Rhizobium/Agrobacterium group</taxon>
        <taxon>Agrobacterium</taxon>
        <taxon>Agrobacterium tumefaciens complex</taxon>
    </lineage>
</organism>
<dbReference type="PROSITE" id="PS51318">
    <property type="entry name" value="TAT"/>
    <property type="match status" value="1"/>
</dbReference>
<evidence type="ECO:0000313" key="2">
    <source>
        <dbReference type="Proteomes" id="UP000298649"/>
    </source>
</evidence>
<accession>A0A4D7Z0Y6</accession>